<dbReference type="EMBL" id="JGZM01000008">
    <property type="protein sequence ID" value="KFI85474.1"/>
    <property type="molecule type" value="Genomic_DNA"/>
</dbReference>
<dbReference type="Proteomes" id="UP000029040">
    <property type="component" value="Unassembled WGS sequence"/>
</dbReference>
<organism evidence="1 2">
    <name type="scientific">Bifidobacterium pullorum subsp. saeculare DSM 6531 = LMG 14934</name>
    <dbReference type="NCBI Taxonomy" id="1437611"/>
    <lineage>
        <taxon>Bacteria</taxon>
        <taxon>Bacillati</taxon>
        <taxon>Actinomycetota</taxon>
        <taxon>Actinomycetes</taxon>
        <taxon>Bifidobacteriales</taxon>
        <taxon>Bifidobacteriaceae</taxon>
        <taxon>Bifidobacterium</taxon>
    </lineage>
</organism>
<reference evidence="1 2" key="1">
    <citation type="submission" date="2014-03" db="EMBL/GenBank/DDBJ databases">
        <title>Genomics of Bifidobacteria.</title>
        <authorList>
            <person name="Ventura M."/>
            <person name="Milani C."/>
            <person name="Lugli G.A."/>
        </authorList>
    </citation>
    <scope>NUCLEOTIDE SEQUENCE [LARGE SCALE GENOMIC DNA]</scope>
    <source>
        <strain evidence="1 2">LMG 14934</strain>
    </source>
</reference>
<name>A0A087CQC4_9BIFI</name>
<comment type="caution">
    <text evidence="1">The sequence shown here is derived from an EMBL/GenBank/DDBJ whole genome shotgun (WGS) entry which is preliminary data.</text>
</comment>
<protein>
    <submittedName>
        <fullName evidence="1">Conjugative transposon protein</fullName>
    </submittedName>
</protein>
<evidence type="ECO:0000313" key="2">
    <source>
        <dbReference type="Proteomes" id="UP000029040"/>
    </source>
</evidence>
<proteinExistence type="predicted"/>
<sequence length="260" mass="30153">MHIDIHNQGNPLKFSVMPAATIINRFVIGIENSNYEVYLLELINSSDFFLNKGKGHYKSPISEENGQYDAEAPDYEIDFKLLATQTLLMGYSTLALQPEAITKGVTFYTSCKRPRSRIKASQIHVILRDLSVNDLEEIRRHKTRRTCTENDIPEILNTIETRKNILLLLPYIFKFDNQIQLDKAIDIITCSLNNDFHNLLSYRKKIAPDFDTYLTAVYDNKFLIFEENQSNLLFHEYVSTSETPTYLELSGYDTTYPRNE</sequence>
<evidence type="ECO:0000313" key="1">
    <source>
        <dbReference type="EMBL" id="KFI85474.1"/>
    </source>
</evidence>
<accession>A0A087CQC4</accession>
<dbReference type="AlphaFoldDB" id="A0A087CQC4"/>
<gene>
    <name evidence="1" type="ORF">BSAE_1327</name>
</gene>